<dbReference type="GO" id="GO:0009313">
    <property type="term" value="P:oligosaccharide catabolic process"/>
    <property type="evidence" value="ECO:0007669"/>
    <property type="project" value="TreeGrafter"/>
</dbReference>
<dbReference type="InterPro" id="IPR041147">
    <property type="entry name" value="GH38_C"/>
</dbReference>
<dbReference type="InterPro" id="IPR000602">
    <property type="entry name" value="Glyco_hydro_38_N"/>
</dbReference>
<dbReference type="Gene3D" id="2.60.40.1180">
    <property type="entry name" value="Golgi alpha-mannosidase II"/>
    <property type="match status" value="1"/>
</dbReference>
<comment type="caution">
    <text evidence="4">The sequence shown here is derived from an EMBL/GenBank/DDBJ whole genome shotgun (WGS) entry which is preliminary data.</text>
</comment>
<evidence type="ECO:0000259" key="2">
    <source>
        <dbReference type="Pfam" id="PF07748"/>
    </source>
</evidence>
<dbReference type="Gene3D" id="2.70.98.30">
    <property type="entry name" value="Golgi alpha-mannosidase II, domain 4"/>
    <property type="match status" value="1"/>
</dbReference>
<dbReference type="InterPro" id="IPR011013">
    <property type="entry name" value="Gal_mutarotase_sf_dom"/>
</dbReference>
<dbReference type="AlphaFoldDB" id="A0A0F9W1B9"/>
<proteinExistence type="predicted"/>
<dbReference type="Gene3D" id="2.60.40.2220">
    <property type="match status" value="1"/>
</dbReference>
<dbReference type="InterPro" id="IPR013780">
    <property type="entry name" value="Glyco_hydro_b"/>
</dbReference>
<organism evidence="4">
    <name type="scientific">marine sediment metagenome</name>
    <dbReference type="NCBI Taxonomy" id="412755"/>
    <lineage>
        <taxon>unclassified sequences</taxon>
        <taxon>metagenomes</taxon>
        <taxon>ecological metagenomes</taxon>
    </lineage>
</organism>
<accession>A0A0F9W1B9</accession>
<evidence type="ECO:0008006" key="5">
    <source>
        <dbReference type="Google" id="ProtNLM"/>
    </source>
</evidence>
<dbReference type="InterPro" id="IPR027291">
    <property type="entry name" value="Glyco_hydro_38_N_sf"/>
</dbReference>
<sequence>MLRIKSVDPTVLFARHDDGLLQAVNITIENKSDAPASGAAVTFKFPGTDVVTCGLGEIAPGKTTHQVKVPDLREPADVKVALKAADGKTTRKTVAWQPRKHWEIHLIPIAHHDYGYTDPIEDILHFYKDLYNKVADYCEATADYPEEAQFHYTCEEAWSLRYFMTHSDDAAIDKLAKYVAEGRVEIPALLGNETSGMCAHEELVRLTYPSRKLQERMGGEICVGSITDVPGLSWALPTVLAGAGVKYFFPGLPHYFTWPAGHTSWDESAVMRDHGAPDAFWWEGPDGSKVLVFYSGGYGGFGSPQSTDDVMNTLPQVLADLEAKGNPFSVFRAPAYGCGDNTPTSTIGCEVAREWNSTWAFPKLRMSTNTKFFKALEPQCDNLRTFRGELPHTDYAVGAVSTAKETSLNRITHDYLPAVERFATIASVDNPALLAPASGHFHDTHVLKLDLPEMGQCHRIDDAYYDMMMFDEHTWGMWCPVGSIQDFSWHDKARHAYRAASTTTIMGRRSLTSIAKGIAREQGAHVVVFNPLTNQRSDVVRVNGLETDNMWMVNEAQLTSKPFELIDLTTGKSVPYQLVEIDSAQAPLSHAAARFGMGTLQPNLKYELHFKASDVPPVGYKTFRFVPVDAAPSFETSLKVTDCSVENEFFTVTVNPKSGLVESVFDKQLQRELMDGEADHAANQLVVKHAKTAKLKTTAKAKVKIGQTGPIAASLLITSQAPGCPQVTQEIVLHDGVKRVDFNNRVLKDSTPLLELYFAFPFKVDQPQFVFEGSNSVIRPFVDQLPGSNTNYYSVQHWAEVFDGEVGITLTPIDSHLVEFGGIHPFHVSPAHRNVEPKDFKKGFATEADFAKGYMYSLALAGNFCTNFQPTQQGDMLFRYSLTTHEGDWQTGKPRDFGWARANPLMPVVLNQHTEGHRPTSDSFCRIDKTNVLLTTLKHAEDGDGLVVRLIETQGQATDAVVQVPFIQIAEAIATDLVERNAGPVTFDAHSVTVPVKAFGIATVRLRTSS</sequence>
<protein>
    <recommendedName>
        <fullName evidence="5">Glycoside hydrolase family 38 N-terminal domain-containing protein</fullName>
    </recommendedName>
</protein>
<evidence type="ECO:0000313" key="4">
    <source>
        <dbReference type="EMBL" id="KKO11116.1"/>
    </source>
</evidence>
<dbReference type="PANTHER" id="PTHR46017:SF1">
    <property type="entry name" value="ALPHA-MANNOSIDASE 2C1"/>
    <property type="match status" value="1"/>
</dbReference>
<dbReference type="GO" id="GO:0030246">
    <property type="term" value="F:carbohydrate binding"/>
    <property type="evidence" value="ECO:0007669"/>
    <property type="project" value="InterPro"/>
</dbReference>
<dbReference type="SUPFAM" id="SSF88713">
    <property type="entry name" value="Glycoside hydrolase/deacetylase"/>
    <property type="match status" value="1"/>
</dbReference>
<dbReference type="Pfam" id="PF07748">
    <property type="entry name" value="Glyco_hydro_38C"/>
    <property type="match status" value="1"/>
</dbReference>
<dbReference type="PANTHER" id="PTHR46017">
    <property type="entry name" value="ALPHA-MANNOSIDASE 2C1"/>
    <property type="match status" value="1"/>
</dbReference>
<evidence type="ECO:0000259" key="1">
    <source>
        <dbReference type="Pfam" id="PF01074"/>
    </source>
</evidence>
<name>A0A0F9W1B9_9ZZZZ</name>
<dbReference type="InterPro" id="IPR011330">
    <property type="entry name" value="Glyco_hydro/deAcase_b/a-brl"/>
</dbReference>
<feature type="domain" description="Glycoside hydrolase family 38 N-terminal" evidence="1">
    <location>
        <begin position="104"/>
        <end position="378"/>
    </location>
</feature>
<dbReference type="Gene3D" id="3.20.110.10">
    <property type="entry name" value="Glycoside hydrolase 38, N terminal domain"/>
    <property type="match status" value="1"/>
</dbReference>
<dbReference type="Pfam" id="PF01074">
    <property type="entry name" value="Glyco_hydro_38N"/>
    <property type="match status" value="1"/>
</dbReference>
<dbReference type="Pfam" id="PF17677">
    <property type="entry name" value="Glyco_hydro38C2"/>
    <property type="match status" value="1"/>
</dbReference>
<reference evidence="4" key="1">
    <citation type="journal article" date="2015" name="Nature">
        <title>Complex archaea that bridge the gap between prokaryotes and eukaryotes.</title>
        <authorList>
            <person name="Spang A."/>
            <person name="Saw J.H."/>
            <person name="Jorgensen S.L."/>
            <person name="Zaremba-Niedzwiedzka K."/>
            <person name="Martijn J."/>
            <person name="Lind A.E."/>
            <person name="van Eijk R."/>
            <person name="Schleper C."/>
            <person name="Guy L."/>
            <person name="Ettema T.J."/>
        </authorList>
    </citation>
    <scope>NUCLEOTIDE SEQUENCE</scope>
</reference>
<dbReference type="SUPFAM" id="SSF74650">
    <property type="entry name" value="Galactose mutarotase-like"/>
    <property type="match status" value="1"/>
</dbReference>
<evidence type="ECO:0000259" key="3">
    <source>
        <dbReference type="Pfam" id="PF17677"/>
    </source>
</evidence>
<feature type="domain" description="Glycosyl hydrolases family 38 C-terminal" evidence="3">
    <location>
        <begin position="931"/>
        <end position="1004"/>
    </location>
</feature>
<gene>
    <name evidence="4" type="ORF">LCGC14_0015920</name>
</gene>
<dbReference type="InterPro" id="IPR011682">
    <property type="entry name" value="Glyco_hydro_38_C"/>
</dbReference>
<dbReference type="GO" id="GO:0004559">
    <property type="term" value="F:alpha-mannosidase activity"/>
    <property type="evidence" value="ECO:0007669"/>
    <property type="project" value="InterPro"/>
</dbReference>
<dbReference type="GO" id="GO:0006013">
    <property type="term" value="P:mannose metabolic process"/>
    <property type="evidence" value="ECO:0007669"/>
    <property type="project" value="InterPro"/>
</dbReference>
<feature type="domain" description="Glycosyl hydrolase family 38 C-terminal" evidence="2">
    <location>
        <begin position="645"/>
        <end position="810"/>
    </location>
</feature>
<dbReference type="EMBL" id="LAZR01000003">
    <property type="protein sequence ID" value="KKO11116.1"/>
    <property type="molecule type" value="Genomic_DNA"/>
</dbReference>